<dbReference type="eggNOG" id="ENOG502Z8PC">
    <property type="taxonomic scope" value="Bacteria"/>
</dbReference>
<sequence length="416" mass="46499">MKNKYIPLLLFLFTASFLGFSQGATEYTGGMKVKLNEDGSKYFRIISWAQFWAQHTDNTTLNSTGNEEADLNFSIRRARILMYAQLTKKFLILTHFGLNSQNANNMGPVGKSDSSQLFFHDVWGEWQLTTDHSIGGGLHYWNGISRANNQSTLNMLTLDNNRQSWSTIGLSDQFARHMGVYLKGKFGNLQYRVSVNEAITNSLDINGTPTINTATYNGRAILGGAEASKNYAGYFDYNFLDQESNFLPYKVGSYLGSKRVFNIGAGFFYHPNGSTILDAQTNDFIGEDVSIFSLDAFYDAPLGDNGSSITAYLQYQNSNYGENFTLGQTYETGSMLYTHVGYLLPGDTDRKVKIQPYTSFNYRSIDAINDNATRIGIGGNLYFTGHHSKLSVEYSNQKYGNLDAVGTFTVQGMIYL</sequence>
<dbReference type="AlphaFoldDB" id="A0A090Q2J3"/>
<evidence type="ECO:0008006" key="4">
    <source>
        <dbReference type="Google" id="ProtNLM"/>
    </source>
</evidence>
<dbReference type="Proteomes" id="UP000029221">
    <property type="component" value="Unassembled WGS sequence"/>
</dbReference>
<evidence type="ECO:0000256" key="1">
    <source>
        <dbReference type="SAM" id="SignalP"/>
    </source>
</evidence>
<feature type="chain" id="PRO_5001861753" description="Porin" evidence="1">
    <location>
        <begin position="24"/>
        <end position="416"/>
    </location>
</feature>
<name>A0A090Q2J3_9FLAO</name>
<keyword evidence="3" id="KW-1185">Reference proteome</keyword>
<dbReference type="EMBL" id="BBML01000005">
    <property type="protein sequence ID" value="GAK97245.1"/>
    <property type="molecule type" value="Genomic_DNA"/>
</dbReference>
<evidence type="ECO:0000313" key="3">
    <source>
        <dbReference type="Proteomes" id="UP000029221"/>
    </source>
</evidence>
<dbReference type="RefSeq" id="WP_042278808.1">
    <property type="nucleotide sequence ID" value="NZ_BBML01000005.1"/>
</dbReference>
<gene>
    <name evidence="2" type="ORF">JCM19294_1291</name>
</gene>
<organism evidence="2 3">
    <name type="scientific">Nonlabens tegetincola</name>
    <dbReference type="NCBI Taxonomy" id="323273"/>
    <lineage>
        <taxon>Bacteria</taxon>
        <taxon>Pseudomonadati</taxon>
        <taxon>Bacteroidota</taxon>
        <taxon>Flavobacteriia</taxon>
        <taxon>Flavobacteriales</taxon>
        <taxon>Flavobacteriaceae</taxon>
        <taxon>Nonlabens</taxon>
    </lineage>
</organism>
<keyword evidence="1" id="KW-0732">Signal</keyword>
<comment type="caution">
    <text evidence="2">The sequence shown here is derived from an EMBL/GenBank/DDBJ whole genome shotgun (WGS) entry which is preliminary data.</text>
</comment>
<evidence type="ECO:0000313" key="2">
    <source>
        <dbReference type="EMBL" id="GAK97245.1"/>
    </source>
</evidence>
<protein>
    <recommendedName>
        <fullName evidence="4">Porin</fullName>
    </recommendedName>
</protein>
<dbReference type="STRING" id="319236.BST91_01510"/>
<accession>A0A090Q2J3</accession>
<proteinExistence type="predicted"/>
<feature type="signal peptide" evidence="1">
    <location>
        <begin position="1"/>
        <end position="23"/>
    </location>
</feature>
<reference evidence="2" key="1">
    <citation type="journal article" date="2014" name="Genome Announc.">
        <title>Draft Genome Sequences of Marine Flavobacterium Nonlabens Strains NR17, NR24, NR27, NR32, NR33, and Ara13.</title>
        <authorList>
            <person name="Nakanishi M."/>
            <person name="Meirelles P."/>
            <person name="Suzuki R."/>
            <person name="Takatani N."/>
            <person name="Mino S."/>
            <person name="Suda W."/>
            <person name="Oshima K."/>
            <person name="Hattori M."/>
            <person name="Ohkuma M."/>
            <person name="Hosokawa M."/>
            <person name="Miyashita K."/>
            <person name="Thompson F.L."/>
            <person name="Niwa A."/>
            <person name="Sawabe T."/>
            <person name="Sawabe T."/>
        </authorList>
    </citation>
    <scope>NUCLEOTIDE SEQUENCE [LARGE SCALE GENOMIC DNA]</scope>
    <source>
        <strain evidence="2">JCM 19294</strain>
    </source>
</reference>